<proteinExistence type="predicted"/>
<evidence type="ECO:0000313" key="1">
    <source>
        <dbReference type="EMBL" id="PNT27509.1"/>
    </source>
</evidence>
<gene>
    <name evidence="1" type="ORF">POPTR_007G069000</name>
</gene>
<accession>A0A2K1ZQF0</accession>
<name>A0A2K1ZQF0_POPTR</name>
<keyword evidence="2" id="KW-1185">Reference proteome</keyword>
<dbReference type="AlphaFoldDB" id="A0A2K1ZQF0"/>
<dbReference type="Proteomes" id="UP000006729">
    <property type="component" value="Chromosome 7"/>
</dbReference>
<organism evidence="1 2">
    <name type="scientific">Populus trichocarpa</name>
    <name type="common">Western balsam poplar</name>
    <name type="synonym">Populus balsamifera subsp. trichocarpa</name>
    <dbReference type="NCBI Taxonomy" id="3694"/>
    <lineage>
        <taxon>Eukaryota</taxon>
        <taxon>Viridiplantae</taxon>
        <taxon>Streptophyta</taxon>
        <taxon>Embryophyta</taxon>
        <taxon>Tracheophyta</taxon>
        <taxon>Spermatophyta</taxon>
        <taxon>Magnoliopsida</taxon>
        <taxon>eudicotyledons</taxon>
        <taxon>Gunneridae</taxon>
        <taxon>Pentapetalae</taxon>
        <taxon>rosids</taxon>
        <taxon>fabids</taxon>
        <taxon>Malpighiales</taxon>
        <taxon>Salicaceae</taxon>
        <taxon>Saliceae</taxon>
        <taxon>Populus</taxon>
    </lineage>
</organism>
<protein>
    <submittedName>
        <fullName evidence="1">Uncharacterized protein</fullName>
    </submittedName>
</protein>
<dbReference type="EMBL" id="CM009296">
    <property type="protein sequence ID" value="PNT27509.1"/>
    <property type="molecule type" value="Genomic_DNA"/>
</dbReference>
<evidence type="ECO:0000313" key="2">
    <source>
        <dbReference type="Proteomes" id="UP000006729"/>
    </source>
</evidence>
<sequence>MDQEPLNIIIVLPSSPYPVTSAAGISQASANSTCLEMSLSPSMEHPNEECPRWDFLNPSWHSSSLRRCWQLRTKILIGRFCT</sequence>
<reference evidence="1 2" key="1">
    <citation type="journal article" date="2006" name="Science">
        <title>The genome of black cottonwood, Populus trichocarpa (Torr. &amp; Gray).</title>
        <authorList>
            <person name="Tuskan G.A."/>
            <person name="Difazio S."/>
            <person name="Jansson S."/>
            <person name="Bohlmann J."/>
            <person name="Grigoriev I."/>
            <person name="Hellsten U."/>
            <person name="Putnam N."/>
            <person name="Ralph S."/>
            <person name="Rombauts S."/>
            <person name="Salamov A."/>
            <person name="Schein J."/>
            <person name="Sterck L."/>
            <person name="Aerts A."/>
            <person name="Bhalerao R.R."/>
            <person name="Bhalerao R.P."/>
            <person name="Blaudez D."/>
            <person name="Boerjan W."/>
            <person name="Brun A."/>
            <person name="Brunner A."/>
            <person name="Busov V."/>
            <person name="Campbell M."/>
            <person name="Carlson J."/>
            <person name="Chalot M."/>
            <person name="Chapman J."/>
            <person name="Chen G.L."/>
            <person name="Cooper D."/>
            <person name="Coutinho P.M."/>
            <person name="Couturier J."/>
            <person name="Covert S."/>
            <person name="Cronk Q."/>
            <person name="Cunningham R."/>
            <person name="Davis J."/>
            <person name="Degroeve S."/>
            <person name="Dejardin A."/>
            <person name="Depamphilis C."/>
            <person name="Detter J."/>
            <person name="Dirks B."/>
            <person name="Dubchak I."/>
            <person name="Duplessis S."/>
            <person name="Ehlting J."/>
            <person name="Ellis B."/>
            <person name="Gendler K."/>
            <person name="Goodstein D."/>
            <person name="Gribskov M."/>
            <person name="Grimwood J."/>
            <person name="Groover A."/>
            <person name="Gunter L."/>
            <person name="Hamberger B."/>
            <person name="Heinze B."/>
            <person name="Helariutta Y."/>
            <person name="Henrissat B."/>
            <person name="Holligan D."/>
            <person name="Holt R."/>
            <person name="Huang W."/>
            <person name="Islam-Faridi N."/>
            <person name="Jones S."/>
            <person name="Jones-Rhoades M."/>
            <person name="Jorgensen R."/>
            <person name="Joshi C."/>
            <person name="Kangasjarvi J."/>
            <person name="Karlsson J."/>
            <person name="Kelleher C."/>
            <person name="Kirkpatrick R."/>
            <person name="Kirst M."/>
            <person name="Kohler A."/>
            <person name="Kalluri U."/>
            <person name="Larimer F."/>
            <person name="Leebens-Mack J."/>
            <person name="Leple J.C."/>
            <person name="Locascio P."/>
            <person name="Lou Y."/>
            <person name="Lucas S."/>
            <person name="Martin F."/>
            <person name="Montanini B."/>
            <person name="Napoli C."/>
            <person name="Nelson D.R."/>
            <person name="Nelson C."/>
            <person name="Nieminen K."/>
            <person name="Nilsson O."/>
            <person name="Pereda V."/>
            <person name="Peter G."/>
            <person name="Philippe R."/>
            <person name="Pilate G."/>
            <person name="Poliakov A."/>
            <person name="Razumovskaya J."/>
            <person name="Richardson P."/>
            <person name="Rinaldi C."/>
            <person name="Ritland K."/>
            <person name="Rouze P."/>
            <person name="Ryaboy D."/>
            <person name="Schmutz J."/>
            <person name="Schrader J."/>
            <person name="Segerman B."/>
            <person name="Shin H."/>
            <person name="Siddiqui A."/>
            <person name="Sterky F."/>
            <person name="Terry A."/>
            <person name="Tsai C.J."/>
            <person name="Uberbacher E."/>
            <person name="Unneberg P."/>
            <person name="Vahala J."/>
            <person name="Wall K."/>
            <person name="Wessler S."/>
            <person name="Yang G."/>
            <person name="Yin T."/>
            <person name="Douglas C."/>
            <person name="Marra M."/>
            <person name="Sandberg G."/>
            <person name="Van de Peer Y."/>
            <person name="Rokhsar D."/>
        </authorList>
    </citation>
    <scope>NUCLEOTIDE SEQUENCE [LARGE SCALE GENOMIC DNA]</scope>
    <source>
        <strain evidence="2">cv. Nisqually</strain>
    </source>
</reference>
<dbReference type="InParanoid" id="A0A2K1ZQF0"/>